<sequence>MGRGARLPPGQVDRALGKPTATSAQGNRRRGKVAGLPVHRAPPLDPDDALRPLPTVLRACGPPRDALQRAAMSTPSEAVVAPISRFFRRGQVVLVLALLALYLPTLASGPTFSDGPELVTAIWTLGVPHPTGYPLFVLLAHAFTRLLPIPVSPCVKVELFNVFCALGAAILTARSVREVTVLLQHRRHVEAHAGAGSGIFEGELAGLVVGFLLGVSHLVWEQVRIPEVYPLHLLLVTWAGRLWVRFEVTRREGYIVAAALPMGLGLAHHVTMVYFLPAAAIYLLLRRPGIFVAWLVWPVAQIARRWRPGLAAWPALRGAWAFPVACLVGALPMLSYYYLIWANAHTTGIPWNDVSDWERLVYHVSGKQYSGFFGGGDLASWWNRIRKVPGNFDRQFLPAGTAMLVAGLMVVFRRAGKLGALLLALMLFNVGHGIYYSVGDYLNYYIPALYPCAVFMGAGLWWILRAARARPAAARRWMALSAVAIMALAGAATVAGYASLTKRMPPSLTQEKGLWLAVPLGVLGVAAGVAAVIVRRRRDEAEGRALPAMTLPAVLLGGLAATFVPVSIARAARIGGHVEVGGNYGAEVVETVPRGAVYLTQGDGYLFNMWYQHHVLDQGLDFATLDVGTLHAAWYQRYLRGRYPVGCDPLAKANLADKEDYGARCGTFAKRMALGEGKSWLSFGQTRPRGPRGSRRNAPEPEVKQAREGENGDGTPSGEEAQPEDTPAKDTPARDALPTVVRGSEPRCDEPEFRKQNGEACKCWNAGRRRGAVEETCVLSAEEGGVVPRAKVEIHIDRIIRRHIDERPVYERNAMTNWVGEAKTNPRGWNGPAYQRISGEFALVNRGRVNQVMYAADLSKSEGCAETLNRVTPRAPRGPGPEPAFQPYQPNEFPTLLSASYLSASSEGTDDDARRRYATGETIYARLQWFEQFHHDASSADRRGKPLRHGVRICVYDPSGARIASAVTVSGRNDALELLRTSDASPRGRYTVQACSVGDVGEGEVTDGARCQRVILEYPFLVGAEEHLGAKGGEELVP</sequence>
<feature type="transmembrane region" description="Helical" evidence="2">
    <location>
        <begin position="281"/>
        <end position="300"/>
    </location>
</feature>
<feature type="transmembrane region" description="Helical" evidence="2">
    <location>
        <begin position="396"/>
        <end position="412"/>
    </location>
</feature>
<evidence type="ECO:0000256" key="2">
    <source>
        <dbReference type="SAM" id="Phobius"/>
    </source>
</evidence>
<feature type="transmembrane region" description="Helical" evidence="2">
    <location>
        <begin position="419"/>
        <end position="438"/>
    </location>
</feature>
<dbReference type="Proteomes" id="UP000067626">
    <property type="component" value="Chromosome"/>
</dbReference>
<dbReference type="InterPro" id="IPR052724">
    <property type="entry name" value="GT117_domain-containing"/>
</dbReference>
<dbReference type="EMBL" id="CP012159">
    <property type="protein sequence ID" value="AKT38921.1"/>
    <property type="molecule type" value="Genomic_DNA"/>
</dbReference>
<feature type="transmembrane region" description="Helical" evidence="2">
    <location>
        <begin position="320"/>
        <end position="341"/>
    </location>
</feature>
<feature type="transmembrane region" description="Helical" evidence="2">
    <location>
        <begin position="546"/>
        <end position="568"/>
    </location>
</feature>
<accession>A0A0K1EDG9</accession>
<feature type="region of interest" description="Disordered" evidence="1">
    <location>
        <begin position="680"/>
        <end position="752"/>
    </location>
</feature>
<feature type="compositionally biased region" description="Basic and acidic residues" evidence="1">
    <location>
        <begin position="697"/>
        <end position="710"/>
    </location>
</feature>
<dbReference type="STRING" id="52.CMC5_030680"/>
<evidence type="ECO:0000256" key="1">
    <source>
        <dbReference type="SAM" id="MobiDB-lite"/>
    </source>
</evidence>
<protein>
    <recommendedName>
        <fullName evidence="5">DUF2723 domain-containing protein</fullName>
    </recommendedName>
</protein>
<name>A0A0K1EDG9_CHOCO</name>
<dbReference type="OrthoDB" id="9807602at2"/>
<dbReference type="AlphaFoldDB" id="A0A0K1EDG9"/>
<organism evidence="3 4">
    <name type="scientific">Chondromyces crocatus</name>
    <dbReference type="NCBI Taxonomy" id="52"/>
    <lineage>
        <taxon>Bacteria</taxon>
        <taxon>Pseudomonadati</taxon>
        <taxon>Myxococcota</taxon>
        <taxon>Polyangia</taxon>
        <taxon>Polyangiales</taxon>
        <taxon>Polyangiaceae</taxon>
        <taxon>Chondromyces</taxon>
    </lineage>
</organism>
<keyword evidence="4" id="KW-1185">Reference proteome</keyword>
<feature type="region of interest" description="Disordered" evidence="1">
    <location>
        <begin position="1"/>
        <end position="50"/>
    </location>
</feature>
<feature type="transmembrane region" description="Helical" evidence="2">
    <location>
        <begin position="476"/>
        <end position="498"/>
    </location>
</feature>
<evidence type="ECO:0000313" key="3">
    <source>
        <dbReference type="EMBL" id="AKT38921.1"/>
    </source>
</evidence>
<dbReference type="Pfam" id="PF11028">
    <property type="entry name" value="TMEM260-like"/>
    <property type="match status" value="1"/>
</dbReference>
<proteinExistence type="predicted"/>
<feature type="transmembrane region" description="Helical" evidence="2">
    <location>
        <begin position="513"/>
        <end position="534"/>
    </location>
</feature>
<dbReference type="PANTHER" id="PTHR16214:SF3">
    <property type="entry name" value="TRANSMEMBRANE PROTEIN 260"/>
    <property type="match status" value="1"/>
</dbReference>
<feature type="transmembrane region" description="Helical" evidence="2">
    <location>
        <begin position="92"/>
        <end position="111"/>
    </location>
</feature>
<evidence type="ECO:0000313" key="4">
    <source>
        <dbReference type="Proteomes" id="UP000067626"/>
    </source>
</evidence>
<reference evidence="3 4" key="1">
    <citation type="submission" date="2015-07" db="EMBL/GenBank/DDBJ databases">
        <title>Genome analysis of myxobacterium Chondromyces crocatus Cm c5 reveals a high potential for natural compound synthesis and the genetic basis for the loss of fruiting body formation.</title>
        <authorList>
            <person name="Zaburannyi N."/>
            <person name="Bunk B."/>
            <person name="Maier J."/>
            <person name="Overmann J."/>
            <person name="Mueller R."/>
        </authorList>
    </citation>
    <scope>NUCLEOTIDE SEQUENCE [LARGE SCALE GENOMIC DNA]</scope>
    <source>
        <strain evidence="3 4">Cm c5</strain>
    </source>
</reference>
<keyword evidence="2" id="KW-0812">Transmembrane</keyword>
<dbReference type="KEGG" id="ccro:CMC5_030680"/>
<evidence type="ECO:0008006" key="5">
    <source>
        <dbReference type="Google" id="ProtNLM"/>
    </source>
</evidence>
<dbReference type="InterPro" id="IPR021280">
    <property type="entry name" value="TMEM260-like"/>
</dbReference>
<feature type="transmembrane region" description="Helical" evidence="2">
    <location>
        <begin position="253"/>
        <end position="275"/>
    </location>
</feature>
<feature type="transmembrane region" description="Helical" evidence="2">
    <location>
        <begin position="444"/>
        <end position="464"/>
    </location>
</feature>
<keyword evidence="2" id="KW-0472">Membrane</keyword>
<keyword evidence="2" id="KW-1133">Transmembrane helix</keyword>
<dbReference type="PANTHER" id="PTHR16214">
    <property type="entry name" value="TRANSMEMBRANE PROTEIN 260"/>
    <property type="match status" value="1"/>
</dbReference>
<gene>
    <name evidence="3" type="ORF">CMC5_030680</name>
</gene>